<dbReference type="GO" id="GO:0005524">
    <property type="term" value="F:ATP binding"/>
    <property type="evidence" value="ECO:0007669"/>
    <property type="project" value="UniProtKB-KW"/>
</dbReference>
<sequence length="192" mass="21838">MYISFLVVQSTPKKQERRRESSTMESESCEMIPILAKLAFEQLQKGNVIFYESDLRDCGITVREADAYSGCAVDEALQNEKGHLDLFLRFLLGLSLLTNQALLRRLIKGEGSSEPNQEIIGYIKRKIGENLSSERIINLFHCLNELNDSSLVQEVQQNLRSGRLTTESLSPAQWSALGFIYCPQDKTWRCLT</sequence>
<dbReference type="EMBL" id="RHFK02000647">
    <property type="protein sequence ID" value="TWW53550.1"/>
    <property type="molecule type" value="Genomic_DNA"/>
</dbReference>
<organism evidence="4 5">
    <name type="scientific">Takifugu flavidus</name>
    <name type="common">sansaifugu</name>
    <dbReference type="NCBI Taxonomy" id="433684"/>
    <lineage>
        <taxon>Eukaryota</taxon>
        <taxon>Metazoa</taxon>
        <taxon>Chordata</taxon>
        <taxon>Craniata</taxon>
        <taxon>Vertebrata</taxon>
        <taxon>Euteleostomi</taxon>
        <taxon>Actinopterygii</taxon>
        <taxon>Neopterygii</taxon>
        <taxon>Teleostei</taxon>
        <taxon>Neoteleostei</taxon>
        <taxon>Acanthomorphata</taxon>
        <taxon>Eupercaria</taxon>
        <taxon>Tetraodontiformes</taxon>
        <taxon>Tetradontoidea</taxon>
        <taxon>Tetraodontidae</taxon>
        <taxon>Takifugu</taxon>
    </lineage>
</organism>
<dbReference type="AlphaFoldDB" id="A0A5C6MJQ6"/>
<keyword evidence="2" id="KW-0677">Repeat</keyword>
<dbReference type="InterPro" id="IPR041267">
    <property type="entry name" value="NLRP_HD2"/>
</dbReference>
<proteinExistence type="predicted"/>
<evidence type="ECO:0000259" key="3">
    <source>
        <dbReference type="Pfam" id="PF17776"/>
    </source>
</evidence>
<dbReference type="PANTHER" id="PTHR24106">
    <property type="entry name" value="NACHT, LRR AND CARD DOMAINS-CONTAINING"/>
    <property type="match status" value="1"/>
</dbReference>
<protein>
    <recommendedName>
        <fullName evidence="3">NACHT LRR and PYD domain-containing protein</fullName>
    </recommendedName>
</protein>
<gene>
    <name evidence="4" type="ORF">D4764_0276300</name>
</gene>
<evidence type="ECO:0000256" key="2">
    <source>
        <dbReference type="ARBA" id="ARBA00022737"/>
    </source>
</evidence>
<keyword evidence="5" id="KW-1185">Reference proteome</keyword>
<dbReference type="GO" id="GO:0005737">
    <property type="term" value="C:cytoplasm"/>
    <property type="evidence" value="ECO:0007669"/>
    <property type="project" value="UniProtKB-SubCell"/>
</dbReference>
<evidence type="ECO:0000313" key="5">
    <source>
        <dbReference type="Proteomes" id="UP000324091"/>
    </source>
</evidence>
<dbReference type="InterPro" id="IPR051261">
    <property type="entry name" value="NLR"/>
</dbReference>
<comment type="caution">
    <text evidence="4">The sequence shown here is derived from an EMBL/GenBank/DDBJ whole genome shotgun (WGS) entry which is preliminary data.</text>
</comment>
<reference evidence="4 5" key="1">
    <citation type="submission" date="2019-04" db="EMBL/GenBank/DDBJ databases">
        <title>Chromosome genome assembly for Takifugu flavidus.</title>
        <authorList>
            <person name="Xiao S."/>
        </authorList>
    </citation>
    <scope>NUCLEOTIDE SEQUENCE [LARGE SCALE GENOMIC DNA]</scope>
    <source>
        <strain evidence="4">HTHZ2018</strain>
        <tissue evidence="4">Muscle</tissue>
    </source>
</reference>
<name>A0A5C6MJQ6_9TELE</name>
<keyword evidence="1" id="KW-0433">Leucine-rich repeat</keyword>
<accession>A0A5C6MJQ6</accession>
<feature type="domain" description="NACHT LRR and PYD" evidence="3">
    <location>
        <begin position="68"/>
        <end position="154"/>
    </location>
</feature>
<dbReference type="Proteomes" id="UP000324091">
    <property type="component" value="Unassembled WGS sequence"/>
</dbReference>
<dbReference type="Pfam" id="PF17776">
    <property type="entry name" value="NLRC4_HD2"/>
    <property type="match status" value="1"/>
</dbReference>
<evidence type="ECO:0000313" key="4">
    <source>
        <dbReference type="EMBL" id="TWW53550.1"/>
    </source>
</evidence>
<evidence type="ECO:0000256" key="1">
    <source>
        <dbReference type="ARBA" id="ARBA00022614"/>
    </source>
</evidence>